<feature type="transmembrane region" description="Helical" evidence="1">
    <location>
        <begin position="68"/>
        <end position="93"/>
    </location>
</feature>
<evidence type="ECO:0000256" key="1">
    <source>
        <dbReference type="SAM" id="Phobius"/>
    </source>
</evidence>
<reference evidence="3 4" key="1">
    <citation type="submission" date="2018-07" db="EMBL/GenBank/DDBJ databases">
        <title>Genomic Encyclopedia of Type Strains, Phase III (KMG-III): the genomes of soil and plant-associated and newly described type strains.</title>
        <authorList>
            <person name="Whitman W."/>
        </authorList>
    </citation>
    <scope>NUCLEOTIDE SEQUENCE [LARGE SCALE GENOMIC DNA]</scope>
    <source>
        <strain evidence="3 4">CECT 7958</strain>
    </source>
</reference>
<proteinExistence type="predicted"/>
<dbReference type="Pfam" id="PF00534">
    <property type="entry name" value="Glycos_transf_1"/>
    <property type="match status" value="1"/>
</dbReference>
<dbReference type="EMBL" id="QPJO01000003">
    <property type="protein sequence ID" value="RCW91494.1"/>
    <property type="molecule type" value="Genomic_DNA"/>
</dbReference>
<evidence type="ECO:0000313" key="3">
    <source>
        <dbReference type="EMBL" id="RCW91494.1"/>
    </source>
</evidence>
<dbReference type="InterPro" id="IPR001296">
    <property type="entry name" value="Glyco_trans_1"/>
</dbReference>
<dbReference type="SUPFAM" id="SSF53756">
    <property type="entry name" value="UDP-Glycosyltransferase/glycogen phosphorylase"/>
    <property type="match status" value="1"/>
</dbReference>
<evidence type="ECO:0000313" key="4">
    <source>
        <dbReference type="Proteomes" id="UP000253436"/>
    </source>
</evidence>
<keyword evidence="1" id="KW-0472">Membrane</keyword>
<dbReference type="RefSeq" id="WP_114310001.1">
    <property type="nucleotide sequence ID" value="NZ_QPJO01000003.1"/>
</dbReference>
<name>A0A368ZHL0_9FLAO</name>
<feature type="domain" description="Glycosyl transferase family 1" evidence="2">
    <location>
        <begin position="189"/>
        <end position="348"/>
    </location>
</feature>
<dbReference type="OrthoDB" id="1395864at2"/>
<dbReference type="Proteomes" id="UP000253436">
    <property type="component" value="Unassembled WGS sequence"/>
</dbReference>
<dbReference type="AlphaFoldDB" id="A0A368ZHL0"/>
<keyword evidence="4" id="KW-1185">Reference proteome</keyword>
<keyword evidence="1" id="KW-0812">Transmembrane</keyword>
<comment type="caution">
    <text evidence="3">The sequence shown here is derived from an EMBL/GenBank/DDBJ whole genome shotgun (WGS) entry which is preliminary data.</text>
</comment>
<keyword evidence="1" id="KW-1133">Transmembrane helix</keyword>
<keyword evidence="3" id="KW-0808">Transferase</keyword>
<sequence>MNYKTNKLLVIALAPTILKEGKYWSYAPYVNEMDVWFKYAKEQRILAPFSYPEDVLLKSFSTEKIERYYIPFFAFNSIFNILKALVCMPLIVFQMIRAMAWADHIHLRCPANVSLIACFVQLLFPFKQKSTKYAGNWDPNSNQPIGYRLQQAILRNTVLTRNMKVLVYGDWPGETSNVYSFISATYRDKERVPFSPKDYTKPLVFVFAGMLVPGKRPLLTIQFIERLNQQGIPARLELFGNGPLRLELETYIEQKKLESCVTMHGNQDKTVVKAALQTAHFNILLSKSEGWPKAVAEGMFFGCIPVSTAVSCVHWMMGYGERGILVEPELESAVAEFAKVFKSQNLDLMAQKAMEWSQAYTFDRLENDIQEVLKGGFTSRV</sequence>
<evidence type="ECO:0000259" key="2">
    <source>
        <dbReference type="Pfam" id="PF00534"/>
    </source>
</evidence>
<dbReference type="PANTHER" id="PTHR12526">
    <property type="entry name" value="GLYCOSYLTRANSFERASE"/>
    <property type="match status" value="1"/>
</dbReference>
<dbReference type="PANTHER" id="PTHR12526:SF630">
    <property type="entry name" value="GLYCOSYLTRANSFERASE"/>
    <property type="match status" value="1"/>
</dbReference>
<dbReference type="GO" id="GO:0016757">
    <property type="term" value="F:glycosyltransferase activity"/>
    <property type="evidence" value="ECO:0007669"/>
    <property type="project" value="InterPro"/>
</dbReference>
<gene>
    <name evidence="3" type="ORF">DFQ08_103324</name>
</gene>
<organism evidence="3 4">
    <name type="scientific">Winogradskyella arenosi</name>
    <dbReference type="NCBI Taxonomy" id="533325"/>
    <lineage>
        <taxon>Bacteria</taxon>
        <taxon>Pseudomonadati</taxon>
        <taxon>Bacteroidota</taxon>
        <taxon>Flavobacteriia</taxon>
        <taxon>Flavobacteriales</taxon>
        <taxon>Flavobacteriaceae</taxon>
        <taxon>Winogradskyella</taxon>
    </lineage>
</organism>
<protein>
    <submittedName>
        <fullName evidence="3">Glycosyltransferase involved in cell wall biosynthesis</fullName>
    </submittedName>
</protein>
<accession>A0A368ZHL0</accession>
<dbReference type="Gene3D" id="3.40.50.2000">
    <property type="entry name" value="Glycogen Phosphorylase B"/>
    <property type="match status" value="1"/>
</dbReference>